<dbReference type="Gene3D" id="1.10.10.10">
    <property type="entry name" value="Winged helix-like DNA-binding domain superfamily/Winged helix DNA-binding domain"/>
    <property type="match status" value="1"/>
</dbReference>
<proteinExistence type="predicted"/>
<evidence type="ECO:0000313" key="3">
    <source>
        <dbReference type="Proteomes" id="UP000449193"/>
    </source>
</evidence>
<name>A0A6I3QJH9_9FIRM</name>
<dbReference type="Proteomes" id="UP000449193">
    <property type="component" value="Unassembled WGS sequence"/>
</dbReference>
<protein>
    <submittedName>
        <fullName evidence="2">Helix-turn-helix domain-containing protein</fullName>
    </submittedName>
</protein>
<feature type="domain" description="Transposase IS30-like HTH" evidence="1">
    <location>
        <begin position="3"/>
        <end position="37"/>
    </location>
</feature>
<evidence type="ECO:0000313" key="2">
    <source>
        <dbReference type="EMBL" id="MTS50055.1"/>
    </source>
</evidence>
<accession>A0A6I3QJH9</accession>
<sequence length="66" mass="7918">MNYHHLTIEERSCIRKYYVDGLSYREIARLIGRNVSTEITSLRSILRRTSHSRKTVKMFFSISHQM</sequence>
<evidence type="ECO:0000259" key="1">
    <source>
        <dbReference type="Pfam" id="PF13936"/>
    </source>
</evidence>
<dbReference type="EMBL" id="WMZR01000001">
    <property type="protein sequence ID" value="MTS50055.1"/>
    <property type="molecule type" value="Genomic_DNA"/>
</dbReference>
<dbReference type="InterPro" id="IPR036388">
    <property type="entry name" value="WH-like_DNA-bd_sf"/>
</dbReference>
<dbReference type="InterPro" id="IPR013324">
    <property type="entry name" value="RNA_pol_sigma_r3/r4-like"/>
</dbReference>
<dbReference type="AlphaFoldDB" id="A0A6I3QJH9"/>
<dbReference type="Pfam" id="PF13936">
    <property type="entry name" value="HTH_38"/>
    <property type="match status" value="1"/>
</dbReference>
<reference evidence="2 3" key="1">
    <citation type="journal article" date="2019" name="Nat. Med.">
        <title>A library of human gut bacterial isolates paired with longitudinal multiomics data enables mechanistic microbiome research.</title>
        <authorList>
            <person name="Poyet M."/>
            <person name="Groussin M."/>
            <person name="Gibbons S.M."/>
            <person name="Avila-Pacheco J."/>
            <person name="Jiang X."/>
            <person name="Kearney S.M."/>
            <person name="Perrotta A.R."/>
            <person name="Berdy B."/>
            <person name="Zhao S."/>
            <person name="Lieberman T.D."/>
            <person name="Swanson P.K."/>
            <person name="Smith M."/>
            <person name="Roesemann S."/>
            <person name="Alexander J.E."/>
            <person name="Rich S.A."/>
            <person name="Livny J."/>
            <person name="Vlamakis H."/>
            <person name="Clish C."/>
            <person name="Bullock K."/>
            <person name="Deik A."/>
            <person name="Scott J."/>
            <person name="Pierce K.A."/>
            <person name="Xavier R.J."/>
            <person name="Alm E.J."/>
        </authorList>
    </citation>
    <scope>NUCLEOTIDE SEQUENCE [LARGE SCALE GENOMIC DNA]</scope>
    <source>
        <strain evidence="2 3">BIOML-A7</strain>
    </source>
</reference>
<comment type="caution">
    <text evidence="2">The sequence shown here is derived from an EMBL/GenBank/DDBJ whole genome shotgun (WGS) entry which is preliminary data.</text>
</comment>
<dbReference type="SUPFAM" id="SSF88659">
    <property type="entry name" value="Sigma3 and sigma4 domains of RNA polymerase sigma factors"/>
    <property type="match status" value="1"/>
</dbReference>
<gene>
    <name evidence="2" type="ORF">GMD52_00675</name>
</gene>
<dbReference type="RefSeq" id="WP_155200750.1">
    <property type="nucleotide sequence ID" value="NZ_WMZM01000005.1"/>
</dbReference>
<dbReference type="InterPro" id="IPR025246">
    <property type="entry name" value="IS30-like_HTH"/>
</dbReference>
<organism evidence="2 3">
    <name type="scientific">Ruthenibacterium lactatiformans</name>
    <dbReference type="NCBI Taxonomy" id="1550024"/>
    <lineage>
        <taxon>Bacteria</taxon>
        <taxon>Bacillati</taxon>
        <taxon>Bacillota</taxon>
        <taxon>Clostridia</taxon>
        <taxon>Eubacteriales</taxon>
        <taxon>Oscillospiraceae</taxon>
        <taxon>Ruthenibacterium</taxon>
    </lineage>
</organism>